<evidence type="ECO:0000256" key="1">
    <source>
        <dbReference type="SAM" id="MobiDB-lite"/>
    </source>
</evidence>
<gene>
    <name evidence="2" type="ORF">NDU88_005669</name>
</gene>
<evidence type="ECO:0000313" key="2">
    <source>
        <dbReference type="EMBL" id="KAJ1173844.1"/>
    </source>
</evidence>
<sequence>MNRTRALYISGAGLVAPPAERAPLILVRARPGRRRRAARSVWDPGGSGPRGATTPLSPSRAAPPRATSFLIRSTGAPRSGPRDLDHPPVCRLQILTVPTPPSCGRKQPQLLQARRGGKAPLTATSAAAGDPPQPGVPGGFPPRRGPAPGAAPLPALFRPPRAPESDPREPGSTQAVPTPRLGTRRIS</sequence>
<feature type="compositionally biased region" description="Pro residues" evidence="1">
    <location>
        <begin position="131"/>
        <end position="151"/>
    </location>
</feature>
<reference evidence="2" key="1">
    <citation type="journal article" date="2022" name="bioRxiv">
        <title>Sequencing and chromosome-scale assembly of the giantPleurodeles waltlgenome.</title>
        <authorList>
            <person name="Brown T."/>
            <person name="Elewa A."/>
            <person name="Iarovenko S."/>
            <person name="Subramanian E."/>
            <person name="Araus A.J."/>
            <person name="Petzold A."/>
            <person name="Susuki M."/>
            <person name="Suzuki K.-i.T."/>
            <person name="Hayashi T."/>
            <person name="Toyoda A."/>
            <person name="Oliveira C."/>
            <person name="Osipova E."/>
            <person name="Leigh N.D."/>
            <person name="Simon A."/>
            <person name="Yun M.H."/>
        </authorList>
    </citation>
    <scope>NUCLEOTIDE SEQUENCE</scope>
    <source>
        <strain evidence="2">20211129_DDA</strain>
        <tissue evidence="2">Liver</tissue>
    </source>
</reference>
<feature type="compositionally biased region" description="Low complexity" evidence="1">
    <location>
        <begin position="52"/>
        <end position="68"/>
    </location>
</feature>
<dbReference type="Proteomes" id="UP001066276">
    <property type="component" value="Chromosome 4_1"/>
</dbReference>
<dbReference type="EMBL" id="JANPWB010000007">
    <property type="protein sequence ID" value="KAJ1173844.1"/>
    <property type="molecule type" value="Genomic_DNA"/>
</dbReference>
<feature type="region of interest" description="Disordered" evidence="1">
    <location>
        <begin position="31"/>
        <end position="187"/>
    </location>
</feature>
<accession>A0AAV7TCW9</accession>
<proteinExistence type="predicted"/>
<dbReference type="AlphaFoldDB" id="A0AAV7TCW9"/>
<comment type="caution">
    <text evidence="2">The sequence shown here is derived from an EMBL/GenBank/DDBJ whole genome shotgun (WGS) entry which is preliminary data.</text>
</comment>
<keyword evidence="3" id="KW-1185">Reference proteome</keyword>
<evidence type="ECO:0000313" key="3">
    <source>
        <dbReference type="Proteomes" id="UP001066276"/>
    </source>
</evidence>
<protein>
    <submittedName>
        <fullName evidence="2">Uncharacterized protein</fullName>
    </submittedName>
</protein>
<name>A0AAV7TCW9_PLEWA</name>
<organism evidence="2 3">
    <name type="scientific">Pleurodeles waltl</name>
    <name type="common">Iberian ribbed newt</name>
    <dbReference type="NCBI Taxonomy" id="8319"/>
    <lineage>
        <taxon>Eukaryota</taxon>
        <taxon>Metazoa</taxon>
        <taxon>Chordata</taxon>
        <taxon>Craniata</taxon>
        <taxon>Vertebrata</taxon>
        <taxon>Euteleostomi</taxon>
        <taxon>Amphibia</taxon>
        <taxon>Batrachia</taxon>
        <taxon>Caudata</taxon>
        <taxon>Salamandroidea</taxon>
        <taxon>Salamandridae</taxon>
        <taxon>Pleurodelinae</taxon>
        <taxon>Pleurodeles</taxon>
    </lineage>
</organism>